<accession>C0P6W7</accession>
<proteinExistence type="evidence at transcript level"/>
<protein>
    <submittedName>
        <fullName evidence="1">Uncharacterized protein</fullName>
    </submittedName>
</protein>
<reference evidence="1" key="1">
    <citation type="journal article" date="2009" name="PLoS Genet.">
        <title>Sequencing, mapping, and analysis of 27,455 maize full-length cDNAs.</title>
        <authorList>
            <person name="Soderlund C."/>
            <person name="Descour A."/>
            <person name="Kudrna D."/>
            <person name="Bomhoff M."/>
            <person name="Boyd L."/>
            <person name="Currie J."/>
            <person name="Angelova A."/>
            <person name="Collura K."/>
            <person name="Wissotski M."/>
            <person name="Ashley E."/>
            <person name="Morrow D."/>
            <person name="Fernandes J."/>
            <person name="Walbot V."/>
            <person name="Yu Y."/>
        </authorList>
    </citation>
    <scope>NUCLEOTIDE SEQUENCE</scope>
    <source>
        <strain evidence="1">B73</strain>
    </source>
</reference>
<sequence length="114" mass="12959">MFWFSMMKDPQWLDLCGNNAATVFSLFFFFAKTSQSGLDGSISEDDRSILVANIWPLPKHLTWVMTCPEHIQKLPVVNQPGIILNLIGSRETVRQCQSSLLRKHSSNELCCIQT</sequence>
<organism evidence="1">
    <name type="scientific">Zea mays</name>
    <name type="common">Maize</name>
    <dbReference type="NCBI Taxonomy" id="4577"/>
    <lineage>
        <taxon>Eukaryota</taxon>
        <taxon>Viridiplantae</taxon>
        <taxon>Streptophyta</taxon>
        <taxon>Embryophyta</taxon>
        <taxon>Tracheophyta</taxon>
        <taxon>Spermatophyta</taxon>
        <taxon>Magnoliopsida</taxon>
        <taxon>Liliopsida</taxon>
        <taxon>Poales</taxon>
        <taxon>Poaceae</taxon>
        <taxon>PACMAD clade</taxon>
        <taxon>Panicoideae</taxon>
        <taxon>Andropogonodae</taxon>
        <taxon>Andropogoneae</taxon>
        <taxon>Tripsacinae</taxon>
        <taxon>Zea</taxon>
    </lineage>
</organism>
<evidence type="ECO:0000313" key="1">
    <source>
        <dbReference type="EMBL" id="ACN28733.1"/>
    </source>
</evidence>
<dbReference type="EMBL" id="BT064036">
    <property type="protein sequence ID" value="ACN28733.1"/>
    <property type="molecule type" value="mRNA"/>
</dbReference>
<name>C0P6W7_MAIZE</name>
<dbReference type="AlphaFoldDB" id="C0P6W7"/>
<reference evidence="1" key="2">
    <citation type="submission" date="2012-06" db="EMBL/GenBank/DDBJ databases">
        <authorList>
            <person name="Yu Y."/>
            <person name="Currie J."/>
            <person name="Lomeli R."/>
            <person name="Angelova A."/>
            <person name="Collura K."/>
            <person name="Wissotski M."/>
            <person name="Campos D."/>
            <person name="Kudrna D."/>
            <person name="Golser W."/>
            <person name="Ashely E."/>
            <person name="Descour A."/>
            <person name="Fernandes J."/>
            <person name="Soderlund C."/>
            <person name="Walbot V."/>
        </authorList>
    </citation>
    <scope>NUCLEOTIDE SEQUENCE</scope>
    <source>
        <strain evidence="1">B73</strain>
    </source>
</reference>